<gene>
    <name evidence="2" type="ORF">QS748_10000</name>
</gene>
<evidence type="ECO:0000313" key="2">
    <source>
        <dbReference type="EMBL" id="MDP0589489.1"/>
    </source>
</evidence>
<keyword evidence="1" id="KW-0812">Transmembrane</keyword>
<protein>
    <submittedName>
        <fullName evidence="2">Uncharacterized protein</fullName>
    </submittedName>
</protein>
<reference evidence="2 3" key="1">
    <citation type="journal article" date="2023" name="bioRxiv">
        <title>An intranuclear bacterial parasite of deep-sea mussels expresses apoptosis inhibitors acquired from its host.</title>
        <authorList>
            <person name="Gonzalez Porras M.A."/>
            <person name="Assie A."/>
            <person name="Tietjen M."/>
            <person name="Violette M."/>
            <person name="Kleiner M."/>
            <person name="Gruber-Vodicka H."/>
            <person name="Dubilier N."/>
            <person name="Leisch N."/>
        </authorList>
    </citation>
    <scope>NUCLEOTIDE SEQUENCE [LARGE SCALE GENOMIC DNA]</scope>
    <source>
        <strain evidence="2">IAP13</strain>
    </source>
</reference>
<name>A0AA90NRY6_9GAMM</name>
<feature type="transmembrane region" description="Helical" evidence="1">
    <location>
        <begin position="7"/>
        <end position="26"/>
    </location>
</feature>
<accession>A0AA90NRY6</accession>
<keyword evidence="3" id="KW-1185">Reference proteome</keyword>
<organism evidence="2 3">
    <name type="scientific">Candidatus Endonucleibacter bathymodioli</name>
    <dbReference type="NCBI Taxonomy" id="539814"/>
    <lineage>
        <taxon>Bacteria</taxon>
        <taxon>Pseudomonadati</taxon>
        <taxon>Pseudomonadota</taxon>
        <taxon>Gammaproteobacteria</taxon>
        <taxon>Oceanospirillales</taxon>
        <taxon>Endozoicomonadaceae</taxon>
        <taxon>Candidatus Endonucleibacter</taxon>
    </lineage>
</organism>
<comment type="caution">
    <text evidence="2">The sequence shown here is derived from an EMBL/GenBank/DDBJ whole genome shotgun (WGS) entry which is preliminary data.</text>
</comment>
<sequence length="201" mass="23206">MRLSIESIILLLTLFLTEAWFLNGYFSGQPDFGPAIAFLVALGAMFTKDKIKKKLGFSDEVLSHDIELFEAFQRAFPVDPTLRLLKEKDFENSFYQNSIQPLYNFVETWDSVEKEFLNKKLEKERKSLYVKAKDLAMEFAKHTVPVGSGYSSSVYPDRLREQDGPRPQHVIDSAEILNKKSKEFTPKYESFVRSCKAVLQK</sequence>
<dbReference type="Proteomes" id="UP001178148">
    <property type="component" value="Unassembled WGS sequence"/>
</dbReference>
<dbReference type="AlphaFoldDB" id="A0AA90NRY6"/>
<evidence type="ECO:0000313" key="3">
    <source>
        <dbReference type="Proteomes" id="UP001178148"/>
    </source>
</evidence>
<dbReference type="EMBL" id="JASXSV010000015">
    <property type="protein sequence ID" value="MDP0589489.1"/>
    <property type="molecule type" value="Genomic_DNA"/>
</dbReference>
<proteinExistence type="predicted"/>
<keyword evidence="1" id="KW-0472">Membrane</keyword>
<evidence type="ECO:0000256" key="1">
    <source>
        <dbReference type="SAM" id="Phobius"/>
    </source>
</evidence>
<keyword evidence="1" id="KW-1133">Transmembrane helix</keyword>